<evidence type="ECO:0000313" key="2">
    <source>
        <dbReference type="EMBL" id="NDV63591.1"/>
    </source>
</evidence>
<evidence type="ECO:0000313" key="3">
    <source>
        <dbReference type="Proteomes" id="UP000478417"/>
    </source>
</evidence>
<gene>
    <name evidence="2" type="ORF">G0Q06_14100</name>
</gene>
<proteinExistence type="predicted"/>
<evidence type="ECO:0000256" key="1">
    <source>
        <dbReference type="SAM" id="SignalP"/>
    </source>
</evidence>
<feature type="signal peptide" evidence="1">
    <location>
        <begin position="1"/>
        <end position="21"/>
    </location>
</feature>
<dbReference type="EMBL" id="JAAGNX010000003">
    <property type="protein sequence ID" value="NDV63591.1"/>
    <property type="molecule type" value="Genomic_DNA"/>
</dbReference>
<sequence>MDTRFPFFLLLMSFLPLGAQAQIDFIIAGYDQFMVQTSSDKLVPFGFRYNYRFGNNISVEAGIFTSGETITNGTFTGPSFPGGEPLEFWPEDPGYGIEAEVQNPEQVAGVISPGTYTFSGTGNSVGAFSETITIGSYNPLTPLKVTNFNDLMSLDVTQPVTIEWEEFTEGQGPGISAGYAGFVQLRIDGYDQFGLSFSWSSDDFHPEGAFGFLPTRTSFTFPANTFNNNTVYIVNLYFQRIDTASDAVTVPEALVATLTGYEMEFNMNGSFWAGYEVQPSGFVFAQFWIGGGVYVPLAPWVWSFKTGDWLFAVEEVVATDSGWVYVPDLAEGTQSLGLVMVDGTDFGYSHVLERWMYVRPGGLEAGSGWVNLYGRAFF</sequence>
<dbReference type="AlphaFoldDB" id="A0A6B2M3K0"/>
<keyword evidence="3" id="KW-1185">Reference proteome</keyword>
<protein>
    <submittedName>
        <fullName evidence="2">Uncharacterized protein</fullName>
    </submittedName>
</protein>
<reference evidence="2 3" key="1">
    <citation type="submission" date="2020-02" db="EMBL/GenBank/DDBJ databases">
        <title>Albibacoteraceae fam. nov., the first described family within the subdivision 4 Verrucomicrobia.</title>
        <authorList>
            <person name="Xi F."/>
        </authorList>
    </citation>
    <scope>NUCLEOTIDE SEQUENCE [LARGE SCALE GENOMIC DNA]</scope>
    <source>
        <strain evidence="2 3">CK1056</strain>
    </source>
</reference>
<dbReference type="RefSeq" id="WP_163967319.1">
    <property type="nucleotide sequence ID" value="NZ_JAAGNX010000003.1"/>
</dbReference>
<organism evidence="2 3">
    <name type="scientific">Oceanipulchritudo coccoides</name>
    <dbReference type="NCBI Taxonomy" id="2706888"/>
    <lineage>
        <taxon>Bacteria</taxon>
        <taxon>Pseudomonadati</taxon>
        <taxon>Verrucomicrobiota</taxon>
        <taxon>Opitutia</taxon>
        <taxon>Puniceicoccales</taxon>
        <taxon>Oceanipulchritudinaceae</taxon>
        <taxon>Oceanipulchritudo</taxon>
    </lineage>
</organism>
<name>A0A6B2M3K0_9BACT</name>
<dbReference type="Proteomes" id="UP000478417">
    <property type="component" value="Unassembled WGS sequence"/>
</dbReference>
<keyword evidence="1" id="KW-0732">Signal</keyword>
<accession>A0A6B2M3K0</accession>
<comment type="caution">
    <text evidence="2">The sequence shown here is derived from an EMBL/GenBank/DDBJ whole genome shotgun (WGS) entry which is preliminary data.</text>
</comment>
<feature type="chain" id="PRO_5025371318" evidence="1">
    <location>
        <begin position="22"/>
        <end position="378"/>
    </location>
</feature>